<dbReference type="InterPro" id="IPR050392">
    <property type="entry name" value="Collagen/C1q_domain"/>
</dbReference>
<reference evidence="4" key="1">
    <citation type="journal article" date="2019" name="bioRxiv">
        <title>The Genome of the Zebra Mussel, Dreissena polymorpha: A Resource for Invasive Species Research.</title>
        <authorList>
            <person name="McCartney M.A."/>
            <person name="Auch B."/>
            <person name="Kono T."/>
            <person name="Mallez S."/>
            <person name="Zhang Y."/>
            <person name="Obille A."/>
            <person name="Becker A."/>
            <person name="Abrahante J.E."/>
            <person name="Garbe J."/>
            <person name="Badalamenti J.P."/>
            <person name="Herman A."/>
            <person name="Mangelson H."/>
            <person name="Liachko I."/>
            <person name="Sullivan S."/>
            <person name="Sone E.D."/>
            <person name="Koren S."/>
            <person name="Silverstein K.A.T."/>
            <person name="Beckman K.B."/>
            <person name="Gohl D.M."/>
        </authorList>
    </citation>
    <scope>NUCLEOTIDE SEQUENCE</scope>
    <source>
        <strain evidence="4">Duluth1</strain>
        <tissue evidence="4">Whole animal</tissue>
    </source>
</reference>
<dbReference type="EMBL" id="JAIWYP010000010">
    <property type="protein sequence ID" value="KAH3754920.1"/>
    <property type="molecule type" value="Genomic_DNA"/>
</dbReference>
<keyword evidence="2" id="KW-0964">Secreted</keyword>
<accession>A0A9D4DUL6</accession>
<evidence type="ECO:0000256" key="2">
    <source>
        <dbReference type="ARBA" id="ARBA00022525"/>
    </source>
</evidence>
<dbReference type="SMART" id="SM00110">
    <property type="entry name" value="C1Q"/>
    <property type="match status" value="1"/>
</dbReference>
<name>A0A9D4DUL6_DREPO</name>
<keyword evidence="5" id="KW-1185">Reference proteome</keyword>
<dbReference type="GO" id="GO:0005581">
    <property type="term" value="C:collagen trimer"/>
    <property type="evidence" value="ECO:0007669"/>
    <property type="project" value="UniProtKB-KW"/>
</dbReference>
<dbReference type="Gene3D" id="2.60.120.40">
    <property type="match status" value="1"/>
</dbReference>
<evidence type="ECO:0000313" key="4">
    <source>
        <dbReference type="EMBL" id="KAH3754920.1"/>
    </source>
</evidence>
<comment type="caution">
    <text evidence="4">The sequence shown here is derived from an EMBL/GenBank/DDBJ whole genome shotgun (WGS) entry which is preliminary data.</text>
</comment>
<evidence type="ECO:0000256" key="1">
    <source>
        <dbReference type="ARBA" id="ARBA00004613"/>
    </source>
</evidence>
<dbReference type="SUPFAM" id="SSF49842">
    <property type="entry name" value="TNF-like"/>
    <property type="match status" value="1"/>
</dbReference>
<dbReference type="InterPro" id="IPR001073">
    <property type="entry name" value="C1q_dom"/>
</dbReference>
<proteinExistence type="predicted"/>
<dbReference type="Pfam" id="PF00386">
    <property type="entry name" value="C1q"/>
    <property type="match status" value="1"/>
</dbReference>
<evidence type="ECO:0000313" key="5">
    <source>
        <dbReference type="Proteomes" id="UP000828390"/>
    </source>
</evidence>
<gene>
    <name evidence="4" type="ORF">DPMN_189600</name>
</gene>
<dbReference type="InterPro" id="IPR008983">
    <property type="entry name" value="Tumour_necrosis_fac-like_dom"/>
</dbReference>
<comment type="subcellular location">
    <subcellularLocation>
        <location evidence="1">Secreted</location>
    </subcellularLocation>
</comment>
<protein>
    <recommendedName>
        <fullName evidence="3">C1q domain-containing protein</fullName>
    </recommendedName>
</protein>
<dbReference type="PROSITE" id="PS50871">
    <property type="entry name" value="C1Q"/>
    <property type="match status" value="1"/>
</dbReference>
<dbReference type="AlphaFoldDB" id="A0A9D4DUL6"/>
<evidence type="ECO:0000259" key="3">
    <source>
        <dbReference type="PROSITE" id="PS50871"/>
    </source>
</evidence>
<sequence>MNRGCRYILFILIIDTFKLDINYQLYIAGHVAAFNAHGLNVLSNLVYAFPTVIFNEGNAYNPSTGHFTAPVDGIYYLTAQICVKPQAYVYFFLEKGSASMSGAIRSTATLNYTYNDPSCTSASSSVKLTRNEYVWVKMYGQYTKSTIYEDSSLIWNTFTGPLTQEL</sequence>
<feature type="domain" description="C1q" evidence="3">
    <location>
        <begin position="22"/>
        <end position="166"/>
    </location>
</feature>
<dbReference type="PANTHER" id="PTHR15427:SF33">
    <property type="entry name" value="COLLAGEN IV NC1 DOMAIN-CONTAINING PROTEIN"/>
    <property type="match status" value="1"/>
</dbReference>
<organism evidence="4 5">
    <name type="scientific">Dreissena polymorpha</name>
    <name type="common">Zebra mussel</name>
    <name type="synonym">Mytilus polymorpha</name>
    <dbReference type="NCBI Taxonomy" id="45954"/>
    <lineage>
        <taxon>Eukaryota</taxon>
        <taxon>Metazoa</taxon>
        <taxon>Spiralia</taxon>
        <taxon>Lophotrochozoa</taxon>
        <taxon>Mollusca</taxon>
        <taxon>Bivalvia</taxon>
        <taxon>Autobranchia</taxon>
        <taxon>Heteroconchia</taxon>
        <taxon>Euheterodonta</taxon>
        <taxon>Imparidentia</taxon>
        <taxon>Neoheterodontei</taxon>
        <taxon>Myida</taxon>
        <taxon>Dreissenoidea</taxon>
        <taxon>Dreissenidae</taxon>
        <taxon>Dreissena</taxon>
    </lineage>
</organism>
<dbReference type="Proteomes" id="UP000828390">
    <property type="component" value="Unassembled WGS sequence"/>
</dbReference>
<dbReference type="PANTHER" id="PTHR15427">
    <property type="entry name" value="EMILIN ELASTIN MICROFIBRIL INTERFACE-LOCATED PROTEIN ELASTIN MICROFIBRIL INTERFACER"/>
    <property type="match status" value="1"/>
</dbReference>
<reference evidence="4" key="2">
    <citation type="submission" date="2020-11" db="EMBL/GenBank/DDBJ databases">
        <authorList>
            <person name="McCartney M.A."/>
            <person name="Auch B."/>
            <person name="Kono T."/>
            <person name="Mallez S."/>
            <person name="Becker A."/>
            <person name="Gohl D.M."/>
            <person name="Silverstein K.A.T."/>
            <person name="Koren S."/>
            <person name="Bechman K.B."/>
            <person name="Herman A."/>
            <person name="Abrahante J.E."/>
            <person name="Garbe J."/>
        </authorList>
    </citation>
    <scope>NUCLEOTIDE SEQUENCE</scope>
    <source>
        <strain evidence="4">Duluth1</strain>
        <tissue evidence="4">Whole animal</tissue>
    </source>
</reference>